<organism evidence="6 7">
    <name type="scientific">Dysgonomonas macrotermitis</name>
    <dbReference type="NCBI Taxonomy" id="1346286"/>
    <lineage>
        <taxon>Bacteria</taxon>
        <taxon>Pseudomonadati</taxon>
        <taxon>Bacteroidota</taxon>
        <taxon>Bacteroidia</taxon>
        <taxon>Bacteroidales</taxon>
        <taxon>Dysgonomonadaceae</taxon>
        <taxon>Dysgonomonas</taxon>
    </lineage>
</organism>
<dbReference type="EMBL" id="FQUC01000004">
    <property type="protein sequence ID" value="SHF16282.1"/>
    <property type="molecule type" value="Genomic_DNA"/>
</dbReference>
<dbReference type="InterPro" id="IPR025970">
    <property type="entry name" value="SusE"/>
</dbReference>
<evidence type="ECO:0000256" key="1">
    <source>
        <dbReference type="SAM" id="SignalP"/>
    </source>
</evidence>
<gene>
    <name evidence="6" type="ORF">SAMN05444362_10463</name>
</gene>
<reference evidence="7" key="1">
    <citation type="submission" date="2016-11" db="EMBL/GenBank/DDBJ databases">
        <authorList>
            <person name="Varghese N."/>
            <person name="Submissions S."/>
        </authorList>
    </citation>
    <scope>NUCLEOTIDE SEQUENCE [LARGE SCALE GENOMIC DNA]</scope>
    <source>
        <strain evidence="7">DSM 27370</strain>
    </source>
</reference>
<proteinExistence type="predicted"/>
<evidence type="ECO:0000259" key="5">
    <source>
        <dbReference type="Pfam" id="PF26123"/>
    </source>
</evidence>
<dbReference type="Pfam" id="PF17141">
    <property type="entry name" value="DUF5114"/>
    <property type="match status" value="1"/>
</dbReference>
<feature type="chain" id="PRO_5009908587" evidence="1">
    <location>
        <begin position="25"/>
        <end position="572"/>
    </location>
</feature>
<feature type="domain" description="DUF5111" evidence="3">
    <location>
        <begin position="161"/>
        <end position="259"/>
    </location>
</feature>
<dbReference type="InterPro" id="IPR058350">
    <property type="entry name" value="DUF8037"/>
</dbReference>
<evidence type="ECO:0000259" key="4">
    <source>
        <dbReference type="Pfam" id="PF17141"/>
    </source>
</evidence>
<feature type="signal peptide" evidence="1">
    <location>
        <begin position="1"/>
        <end position="24"/>
    </location>
</feature>
<dbReference type="InterPro" id="IPR033404">
    <property type="entry name" value="DUF5111"/>
</dbReference>
<name>A0A1M4ZER6_9BACT</name>
<keyword evidence="7" id="KW-1185">Reference proteome</keyword>
<dbReference type="InterPro" id="IPR033407">
    <property type="entry name" value="DUF5114"/>
</dbReference>
<feature type="domain" description="DUF8037" evidence="5">
    <location>
        <begin position="376"/>
        <end position="475"/>
    </location>
</feature>
<dbReference type="Pfam" id="PF14292">
    <property type="entry name" value="SusE"/>
    <property type="match status" value="1"/>
</dbReference>
<protein>
    <submittedName>
        <fullName evidence="6">SusE outer membrane protein</fullName>
    </submittedName>
</protein>
<evidence type="ECO:0000313" key="7">
    <source>
        <dbReference type="Proteomes" id="UP000184480"/>
    </source>
</evidence>
<dbReference type="RefSeq" id="WP_062181490.1">
    <property type="nucleotide sequence ID" value="NZ_BBXL01000013.1"/>
</dbReference>
<dbReference type="PROSITE" id="PS51257">
    <property type="entry name" value="PROKAR_LIPOPROTEIN"/>
    <property type="match status" value="1"/>
</dbReference>
<dbReference type="Pfam" id="PF26123">
    <property type="entry name" value="DUF8037"/>
    <property type="match status" value="1"/>
</dbReference>
<dbReference type="Pfam" id="PF17138">
    <property type="entry name" value="DUF5111"/>
    <property type="match status" value="1"/>
</dbReference>
<evidence type="ECO:0000259" key="3">
    <source>
        <dbReference type="Pfam" id="PF17138"/>
    </source>
</evidence>
<keyword evidence="1" id="KW-0732">Signal</keyword>
<feature type="domain" description="SusE outer membrane protein" evidence="2">
    <location>
        <begin position="39"/>
        <end position="136"/>
    </location>
</feature>
<accession>A0A1M4ZER6</accession>
<dbReference type="Proteomes" id="UP000184480">
    <property type="component" value="Unassembled WGS sequence"/>
</dbReference>
<evidence type="ECO:0000259" key="2">
    <source>
        <dbReference type="Pfam" id="PF14292"/>
    </source>
</evidence>
<feature type="domain" description="DUF5114" evidence="4">
    <location>
        <begin position="264"/>
        <end position="361"/>
    </location>
</feature>
<sequence length="572" mass="61405">MKALKAIKAIFALVALIATMTACDKDGDTIYLTGNESGVLVAIEDEAVLTQAASKQLALSLVWSNSTLSLTNPNMDVPNILTTYIQASTSSNFSSNIVESLEANTSKAYTGAELNTVAKNLSLEADVATTVYFRLKGSVGSNMDPVYSNIVEVKITPYTIDMTIGYVLDSKMEETASTLYSPTANGVYTGFMGATAWYNFFLREGDGTTWGNDGVEGTAFLMSSEEDANKRWNFWFPGFGGCYYVEVNTPKKVWSALYIPTLTVSGDVNAEMVFDRPNVKWTTTFTATSAKTLTIKLNGTGKQYDYSTGTEDALAIDTPVAFTQSGTTLSMASQAGEISVSVPAAGEYTLTVDLSNPQAWTCEAVSGSTGPIEISQYLYVSGADDGINGGSWTFENFLTLYNEDELAYAGVVNINSLWGYAFYTEKDNWSSAYKLASGDAFSGTISAESETNIPAPTAGLYLIDASMKGFTYNLSAVGNTIYVSGLNDTWDFGTTLAASANTGEYRGTINITKASTYGFQIHTDISWNHYFGGSGGNLYYKSKNNITDDATLAAGTYVLTVNLVNGTYSITK</sequence>
<dbReference type="AlphaFoldDB" id="A0A1M4ZER6"/>
<dbReference type="STRING" id="1346286.SAMN05444362_10463"/>
<evidence type="ECO:0000313" key="6">
    <source>
        <dbReference type="EMBL" id="SHF16282.1"/>
    </source>
</evidence>